<sequence length="117" mass="13503">MRFKIKAWLKAKLGFRRSSIPYEEFQDERVSTPEEIKMEPMIYKSGGGVLFIRILKMLFGRRIYPTYYCSHALVISASICITCHVCGCLDYKFNHISHCLDTTKCTYSAALQCLFGL</sequence>
<gene>
    <name evidence="1" type="ORF">TNIN_198881</name>
</gene>
<name>A0A8X6WNQ3_9ARAC</name>
<reference evidence="1" key="1">
    <citation type="submission" date="2020-08" db="EMBL/GenBank/DDBJ databases">
        <title>Multicomponent nature underlies the extraordinary mechanical properties of spider dragline silk.</title>
        <authorList>
            <person name="Kono N."/>
            <person name="Nakamura H."/>
            <person name="Mori M."/>
            <person name="Yoshida Y."/>
            <person name="Ohtoshi R."/>
            <person name="Malay A.D."/>
            <person name="Moran D.A.P."/>
            <person name="Tomita M."/>
            <person name="Numata K."/>
            <person name="Arakawa K."/>
        </authorList>
    </citation>
    <scope>NUCLEOTIDE SEQUENCE</scope>
</reference>
<organism evidence="1 2">
    <name type="scientific">Trichonephila inaurata madagascariensis</name>
    <dbReference type="NCBI Taxonomy" id="2747483"/>
    <lineage>
        <taxon>Eukaryota</taxon>
        <taxon>Metazoa</taxon>
        <taxon>Ecdysozoa</taxon>
        <taxon>Arthropoda</taxon>
        <taxon>Chelicerata</taxon>
        <taxon>Arachnida</taxon>
        <taxon>Araneae</taxon>
        <taxon>Araneomorphae</taxon>
        <taxon>Entelegynae</taxon>
        <taxon>Araneoidea</taxon>
        <taxon>Nephilidae</taxon>
        <taxon>Trichonephila</taxon>
        <taxon>Trichonephila inaurata</taxon>
    </lineage>
</organism>
<evidence type="ECO:0000313" key="2">
    <source>
        <dbReference type="Proteomes" id="UP000886998"/>
    </source>
</evidence>
<dbReference type="EMBL" id="BMAV01000811">
    <property type="protein sequence ID" value="GFY38375.1"/>
    <property type="molecule type" value="Genomic_DNA"/>
</dbReference>
<comment type="caution">
    <text evidence="1">The sequence shown here is derived from an EMBL/GenBank/DDBJ whole genome shotgun (WGS) entry which is preliminary data.</text>
</comment>
<dbReference type="Proteomes" id="UP000886998">
    <property type="component" value="Unassembled WGS sequence"/>
</dbReference>
<evidence type="ECO:0000313" key="1">
    <source>
        <dbReference type="EMBL" id="GFY38375.1"/>
    </source>
</evidence>
<proteinExistence type="predicted"/>
<accession>A0A8X6WNQ3</accession>
<dbReference type="AlphaFoldDB" id="A0A8X6WNQ3"/>
<protein>
    <submittedName>
        <fullName evidence="1">Uncharacterized protein</fullName>
    </submittedName>
</protein>
<keyword evidence="2" id="KW-1185">Reference proteome</keyword>